<dbReference type="AlphaFoldDB" id="A0A4Y2LPK7"/>
<reference evidence="2 3" key="1">
    <citation type="journal article" date="2019" name="Sci. Rep.">
        <title>Orb-weaving spider Araneus ventricosus genome elucidates the spidroin gene catalogue.</title>
        <authorList>
            <person name="Kono N."/>
            <person name="Nakamura H."/>
            <person name="Ohtoshi R."/>
            <person name="Moran D.A.P."/>
            <person name="Shinohara A."/>
            <person name="Yoshida Y."/>
            <person name="Fujiwara M."/>
            <person name="Mori M."/>
            <person name="Tomita M."/>
            <person name="Arakawa K."/>
        </authorList>
    </citation>
    <scope>NUCLEOTIDE SEQUENCE [LARGE SCALE GENOMIC DNA]</scope>
</reference>
<name>A0A4Y2LPK7_ARAVE</name>
<protein>
    <submittedName>
        <fullName evidence="2">Uncharacterized protein</fullName>
    </submittedName>
</protein>
<evidence type="ECO:0000313" key="2">
    <source>
        <dbReference type="EMBL" id="GBN15963.1"/>
    </source>
</evidence>
<keyword evidence="3" id="KW-1185">Reference proteome</keyword>
<evidence type="ECO:0000313" key="3">
    <source>
        <dbReference type="Proteomes" id="UP000499080"/>
    </source>
</evidence>
<gene>
    <name evidence="2" type="ORF">AVEN_124774_1</name>
</gene>
<organism evidence="2 3">
    <name type="scientific">Araneus ventricosus</name>
    <name type="common">Orbweaver spider</name>
    <name type="synonym">Epeira ventricosa</name>
    <dbReference type="NCBI Taxonomy" id="182803"/>
    <lineage>
        <taxon>Eukaryota</taxon>
        <taxon>Metazoa</taxon>
        <taxon>Ecdysozoa</taxon>
        <taxon>Arthropoda</taxon>
        <taxon>Chelicerata</taxon>
        <taxon>Arachnida</taxon>
        <taxon>Araneae</taxon>
        <taxon>Araneomorphae</taxon>
        <taxon>Entelegynae</taxon>
        <taxon>Araneoidea</taxon>
        <taxon>Araneidae</taxon>
        <taxon>Araneus</taxon>
    </lineage>
</organism>
<dbReference type="Proteomes" id="UP000499080">
    <property type="component" value="Unassembled WGS sequence"/>
</dbReference>
<evidence type="ECO:0000256" key="1">
    <source>
        <dbReference type="SAM" id="MobiDB-lite"/>
    </source>
</evidence>
<dbReference type="EMBL" id="BGPR01006085">
    <property type="protein sequence ID" value="GBN15963.1"/>
    <property type="molecule type" value="Genomic_DNA"/>
</dbReference>
<feature type="region of interest" description="Disordered" evidence="1">
    <location>
        <begin position="65"/>
        <end position="88"/>
    </location>
</feature>
<proteinExistence type="predicted"/>
<sequence>MKTGFTVDWHEDMWNGVNRIAVPPMYLYATIVSPDPVRTLSHTTRPPTTLQIATLGRRRNRETLPSISLQKSEVSPNIGIDNTPHRLL</sequence>
<feature type="compositionally biased region" description="Polar residues" evidence="1">
    <location>
        <begin position="65"/>
        <end position="75"/>
    </location>
</feature>
<comment type="caution">
    <text evidence="2">The sequence shown here is derived from an EMBL/GenBank/DDBJ whole genome shotgun (WGS) entry which is preliminary data.</text>
</comment>
<accession>A0A4Y2LPK7</accession>